<dbReference type="PROSITE" id="PS50097">
    <property type="entry name" value="BTB"/>
    <property type="match status" value="1"/>
</dbReference>
<sequence>MALTVDHGGGALITRTKPDDEDDLLTVLVGEDKHEFVFNRGTICKKSEFFRAACAGNWKESAEKIVHLPEAHKEIFGAYSDFLRTGKVSLNIKGVSDVEKETNQHKKQMYDRFIVAYALGDMLLDASFRNVVMDELKSWMDTYRTNVFHANLKTAYDMVLPSSKLMQFFIDQWVDANYEKDSFRTYSEGLPHEFVLELACVWSEERNVDRRKRLAERKTRREGTCTYHDHQSAVEETQYALDGMDAGLALLAASH</sequence>
<evidence type="ECO:0000259" key="1">
    <source>
        <dbReference type="PROSITE" id="PS50097"/>
    </source>
</evidence>
<accession>A0AAJ0D6B9</accession>
<dbReference type="AlphaFoldDB" id="A0AAJ0D6B9"/>
<gene>
    <name evidence="2" type="ORF">LTR09_011343</name>
</gene>
<evidence type="ECO:0000313" key="2">
    <source>
        <dbReference type="EMBL" id="KAK3047243.1"/>
    </source>
</evidence>
<name>A0AAJ0D6B9_9PEZI</name>
<dbReference type="PANTHER" id="PTHR47843:SF2">
    <property type="entry name" value="BTB DOMAIN-CONTAINING PROTEIN"/>
    <property type="match status" value="1"/>
</dbReference>
<comment type="caution">
    <text evidence="2">The sequence shown here is derived from an EMBL/GenBank/DDBJ whole genome shotgun (WGS) entry which is preliminary data.</text>
</comment>
<proteinExistence type="predicted"/>
<dbReference type="Gene3D" id="3.30.710.10">
    <property type="entry name" value="Potassium Channel Kv1.1, Chain A"/>
    <property type="match status" value="1"/>
</dbReference>
<dbReference type="Proteomes" id="UP001271007">
    <property type="component" value="Unassembled WGS sequence"/>
</dbReference>
<reference evidence="2" key="1">
    <citation type="submission" date="2023-04" db="EMBL/GenBank/DDBJ databases">
        <title>Black Yeasts Isolated from many extreme environments.</title>
        <authorList>
            <person name="Coleine C."/>
            <person name="Stajich J.E."/>
            <person name="Selbmann L."/>
        </authorList>
    </citation>
    <scope>NUCLEOTIDE SEQUENCE</scope>
    <source>
        <strain evidence="2">CCFEE 5312</strain>
    </source>
</reference>
<organism evidence="2 3">
    <name type="scientific">Extremus antarcticus</name>
    <dbReference type="NCBI Taxonomy" id="702011"/>
    <lineage>
        <taxon>Eukaryota</taxon>
        <taxon>Fungi</taxon>
        <taxon>Dikarya</taxon>
        <taxon>Ascomycota</taxon>
        <taxon>Pezizomycotina</taxon>
        <taxon>Dothideomycetes</taxon>
        <taxon>Dothideomycetidae</taxon>
        <taxon>Mycosphaerellales</taxon>
        <taxon>Extremaceae</taxon>
        <taxon>Extremus</taxon>
    </lineage>
</organism>
<keyword evidence="3" id="KW-1185">Reference proteome</keyword>
<dbReference type="SUPFAM" id="SSF54695">
    <property type="entry name" value="POZ domain"/>
    <property type="match status" value="1"/>
</dbReference>
<dbReference type="PANTHER" id="PTHR47843">
    <property type="entry name" value="BTB DOMAIN-CONTAINING PROTEIN-RELATED"/>
    <property type="match status" value="1"/>
</dbReference>
<evidence type="ECO:0000313" key="3">
    <source>
        <dbReference type="Proteomes" id="UP001271007"/>
    </source>
</evidence>
<dbReference type="InterPro" id="IPR000210">
    <property type="entry name" value="BTB/POZ_dom"/>
</dbReference>
<feature type="domain" description="BTB" evidence="1">
    <location>
        <begin position="21"/>
        <end position="92"/>
    </location>
</feature>
<dbReference type="EMBL" id="JAWDJX010000065">
    <property type="protein sequence ID" value="KAK3047243.1"/>
    <property type="molecule type" value="Genomic_DNA"/>
</dbReference>
<protein>
    <recommendedName>
        <fullName evidence="1">BTB domain-containing protein</fullName>
    </recommendedName>
</protein>
<dbReference type="InterPro" id="IPR011333">
    <property type="entry name" value="SKP1/BTB/POZ_sf"/>
</dbReference>